<dbReference type="AlphaFoldDB" id="A0AAN4ZC72"/>
<dbReference type="NCBIfam" id="TIGR00879">
    <property type="entry name" value="SP"/>
    <property type="match status" value="1"/>
</dbReference>
<proteinExistence type="inferred from homology"/>
<dbReference type="InterPro" id="IPR036259">
    <property type="entry name" value="MFS_trans_sf"/>
</dbReference>
<feature type="transmembrane region" description="Helical" evidence="8">
    <location>
        <begin position="375"/>
        <end position="396"/>
    </location>
</feature>
<evidence type="ECO:0000256" key="7">
    <source>
        <dbReference type="RuleBase" id="RU003346"/>
    </source>
</evidence>
<dbReference type="EMBL" id="BTRK01000002">
    <property type="protein sequence ID" value="GMR35833.1"/>
    <property type="molecule type" value="Genomic_DNA"/>
</dbReference>
<keyword evidence="3" id="KW-1003">Cell membrane</keyword>
<dbReference type="PRINTS" id="PR00171">
    <property type="entry name" value="SUGRTRNSPORT"/>
</dbReference>
<evidence type="ECO:0000259" key="9">
    <source>
        <dbReference type="PROSITE" id="PS50850"/>
    </source>
</evidence>
<keyword evidence="4 8" id="KW-0812">Transmembrane</keyword>
<feature type="transmembrane region" description="Helical" evidence="8">
    <location>
        <begin position="479"/>
        <end position="497"/>
    </location>
</feature>
<comment type="caution">
    <text evidence="10">The sequence shown here is derived from an EMBL/GenBank/DDBJ whole genome shotgun (WGS) entry which is preliminary data.</text>
</comment>
<feature type="transmembrane region" description="Helical" evidence="8">
    <location>
        <begin position="190"/>
        <end position="214"/>
    </location>
</feature>
<dbReference type="InterPro" id="IPR003663">
    <property type="entry name" value="Sugar/inositol_transpt"/>
</dbReference>
<keyword evidence="6 8" id="KW-0472">Membrane</keyword>
<dbReference type="SUPFAM" id="SSF103473">
    <property type="entry name" value="MFS general substrate transporter"/>
    <property type="match status" value="1"/>
</dbReference>
<gene>
    <name evidence="10" type="ORF">PMAYCL1PPCAC_06028</name>
</gene>
<dbReference type="InterPro" id="IPR020846">
    <property type="entry name" value="MFS_dom"/>
</dbReference>
<feature type="transmembrane region" description="Helical" evidence="8">
    <location>
        <begin position="131"/>
        <end position="150"/>
    </location>
</feature>
<dbReference type="InterPro" id="IPR005828">
    <property type="entry name" value="MFS_sugar_transport-like"/>
</dbReference>
<dbReference type="PANTHER" id="PTHR23503">
    <property type="entry name" value="SOLUTE CARRIER FAMILY 2"/>
    <property type="match status" value="1"/>
</dbReference>
<protein>
    <recommendedName>
        <fullName evidence="9">Major facilitator superfamily (MFS) profile domain-containing protein</fullName>
    </recommendedName>
</protein>
<organism evidence="10 11">
    <name type="scientific">Pristionchus mayeri</name>
    <dbReference type="NCBI Taxonomy" id="1317129"/>
    <lineage>
        <taxon>Eukaryota</taxon>
        <taxon>Metazoa</taxon>
        <taxon>Ecdysozoa</taxon>
        <taxon>Nematoda</taxon>
        <taxon>Chromadorea</taxon>
        <taxon>Rhabditida</taxon>
        <taxon>Rhabditina</taxon>
        <taxon>Diplogasteromorpha</taxon>
        <taxon>Diplogasteroidea</taxon>
        <taxon>Neodiplogasteridae</taxon>
        <taxon>Pristionchus</taxon>
    </lineage>
</organism>
<evidence type="ECO:0000256" key="3">
    <source>
        <dbReference type="ARBA" id="ARBA00022475"/>
    </source>
</evidence>
<evidence type="ECO:0000256" key="1">
    <source>
        <dbReference type="ARBA" id="ARBA00004651"/>
    </source>
</evidence>
<dbReference type="PANTHER" id="PTHR23503:SF8">
    <property type="entry name" value="FACILITATED GLUCOSE TRANSPORTER PROTEIN 1"/>
    <property type="match status" value="1"/>
</dbReference>
<dbReference type="GO" id="GO:0005886">
    <property type="term" value="C:plasma membrane"/>
    <property type="evidence" value="ECO:0007669"/>
    <property type="project" value="UniProtKB-SubCell"/>
</dbReference>
<evidence type="ECO:0000313" key="10">
    <source>
        <dbReference type="EMBL" id="GMR35833.1"/>
    </source>
</evidence>
<name>A0AAN4ZC72_9BILA</name>
<evidence type="ECO:0000256" key="6">
    <source>
        <dbReference type="ARBA" id="ARBA00023136"/>
    </source>
</evidence>
<dbReference type="FunFam" id="1.20.1250.20:FF:001511">
    <property type="entry name" value="Solute carrier family 2, facilitated glucose transporter member 5"/>
    <property type="match status" value="1"/>
</dbReference>
<keyword evidence="2 7" id="KW-0813">Transport</keyword>
<feature type="transmembrane region" description="Helical" evidence="8">
    <location>
        <begin position="451"/>
        <end position="473"/>
    </location>
</feature>
<evidence type="ECO:0000256" key="8">
    <source>
        <dbReference type="SAM" id="Phobius"/>
    </source>
</evidence>
<comment type="similarity">
    <text evidence="7">Belongs to the major facilitator superfamily. Sugar transporter (TC 2.A.1.1) family.</text>
</comment>
<dbReference type="GO" id="GO:0005353">
    <property type="term" value="F:fructose transmembrane transporter activity"/>
    <property type="evidence" value="ECO:0007669"/>
    <property type="project" value="UniProtKB-ARBA"/>
</dbReference>
<dbReference type="PROSITE" id="PS00217">
    <property type="entry name" value="SUGAR_TRANSPORT_2"/>
    <property type="match status" value="1"/>
</dbReference>
<evidence type="ECO:0000313" key="11">
    <source>
        <dbReference type="Proteomes" id="UP001328107"/>
    </source>
</evidence>
<dbReference type="InterPro" id="IPR045263">
    <property type="entry name" value="GLUT"/>
</dbReference>
<comment type="subcellular location">
    <subcellularLocation>
        <location evidence="1">Cell membrane</location>
        <topology evidence="1">Multi-pass membrane protein</topology>
    </subcellularLocation>
</comment>
<keyword evidence="11" id="KW-1185">Reference proteome</keyword>
<keyword evidence="5 8" id="KW-1133">Transmembrane helix</keyword>
<accession>A0AAN4ZC72</accession>
<sequence>MISTNEEEKGRVPASMELEQKESLIERQGEGTEKAPIPAGKLTGPLLLAVFAVTLSSFQFGYHIGCINAPMELITKFINGSHAKLFENHLDEGEVKMTWSIAVAIFAVGGMAGGLASGWAADRFGRKGALMLNNIIAFIAAVLMTGSYYVNAYPMIILGRLIIGLNCGLSSGLVPMYLTEVSPVNYRGMLGSIHQLLVTISILVSQILGLPFIFGTATRWPYIFAFTVVPSALQLLTLPGCVESPKYNLIVKGRGEQAEQDLKKLRGTDDVVAEIDEMKEEAATAANQPKVSIADMFGPSLRKPLLIAVMMMLSQQLSGINVAMFYSNEIFKGAGLAPDARTYATIAMGSVNVIMTIISVWLVDHPKFGRRSLHLAGLTGMLISSLLLTGALTLFLSGQKGLPGHENPWQSASYASIAFVLLFVISFATGPGAIPWFFVSELFHSNERGTASSIAVAVNWTANLFVGLCFLPLNNAIGQYSFLVFCAFLAFFIVYTYKCVPETKGKSVDEVLEEVHGRKDRSDKFEEVEMDNRN</sequence>
<feature type="transmembrane region" description="Helical" evidence="8">
    <location>
        <begin position="156"/>
        <end position="178"/>
    </location>
</feature>
<evidence type="ECO:0000256" key="4">
    <source>
        <dbReference type="ARBA" id="ARBA00022692"/>
    </source>
</evidence>
<evidence type="ECO:0000256" key="2">
    <source>
        <dbReference type="ARBA" id="ARBA00022448"/>
    </source>
</evidence>
<dbReference type="Proteomes" id="UP001328107">
    <property type="component" value="Unassembled WGS sequence"/>
</dbReference>
<feature type="transmembrane region" description="Helical" evidence="8">
    <location>
        <begin position="97"/>
        <end position="119"/>
    </location>
</feature>
<feature type="domain" description="Major facilitator superfamily (MFS) profile" evidence="9">
    <location>
        <begin position="49"/>
        <end position="504"/>
    </location>
</feature>
<evidence type="ECO:0000256" key="5">
    <source>
        <dbReference type="ARBA" id="ARBA00022989"/>
    </source>
</evidence>
<reference evidence="11" key="1">
    <citation type="submission" date="2022-10" db="EMBL/GenBank/DDBJ databases">
        <title>Genome assembly of Pristionchus species.</title>
        <authorList>
            <person name="Yoshida K."/>
            <person name="Sommer R.J."/>
        </authorList>
    </citation>
    <scope>NUCLEOTIDE SEQUENCE [LARGE SCALE GENOMIC DNA]</scope>
    <source>
        <strain evidence="11">RS5460</strain>
    </source>
</reference>
<feature type="transmembrane region" description="Helical" evidence="8">
    <location>
        <begin position="305"/>
        <end position="326"/>
    </location>
</feature>
<dbReference type="InterPro" id="IPR005829">
    <property type="entry name" value="Sugar_transporter_CS"/>
</dbReference>
<feature type="transmembrane region" description="Helical" evidence="8">
    <location>
        <begin position="416"/>
        <end position="439"/>
    </location>
</feature>
<dbReference type="Gene3D" id="1.20.1250.20">
    <property type="entry name" value="MFS general substrate transporter like domains"/>
    <property type="match status" value="1"/>
</dbReference>
<dbReference type="GO" id="GO:1990539">
    <property type="term" value="P:fructose import across plasma membrane"/>
    <property type="evidence" value="ECO:0007669"/>
    <property type="project" value="UniProtKB-ARBA"/>
</dbReference>
<dbReference type="Pfam" id="PF00083">
    <property type="entry name" value="Sugar_tr"/>
    <property type="match status" value="1"/>
</dbReference>
<feature type="transmembrane region" description="Helical" evidence="8">
    <location>
        <begin position="346"/>
        <end position="363"/>
    </location>
</feature>
<dbReference type="PROSITE" id="PS50850">
    <property type="entry name" value="MFS"/>
    <property type="match status" value="1"/>
</dbReference>